<keyword evidence="3" id="KW-1185">Reference proteome</keyword>
<evidence type="ECO:0000256" key="1">
    <source>
        <dbReference type="SAM" id="Phobius"/>
    </source>
</evidence>
<reference evidence="2" key="1">
    <citation type="submission" date="2025-08" db="UniProtKB">
        <authorList>
            <consortium name="Ensembl"/>
        </authorList>
    </citation>
    <scope>IDENTIFICATION</scope>
</reference>
<keyword evidence="1" id="KW-0812">Transmembrane</keyword>
<proteinExistence type="predicted"/>
<dbReference type="Ensembl" id="ENSFTIT00000008178.1">
    <property type="protein sequence ID" value="ENSFTIP00000007838.1"/>
    <property type="gene ID" value="ENSFTIG00000005329.1"/>
</dbReference>
<evidence type="ECO:0000313" key="3">
    <source>
        <dbReference type="Proteomes" id="UP000694562"/>
    </source>
</evidence>
<organism evidence="2 3">
    <name type="scientific">Falco tinnunculus</name>
    <name type="common">Common kestrel</name>
    <dbReference type="NCBI Taxonomy" id="100819"/>
    <lineage>
        <taxon>Eukaryota</taxon>
        <taxon>Metazoa</taxon>
        <taxon>Chordata</taxon>
        <taxon>Craniata</taxon>
        <taxon>Vertebrata</taxon>
        <taxon>Euteleostomi</taxon>
        <taxon>Archelosauria</taxon>
        <taxon>Archosauria</taxon>
        <taxon>Dinosauria</taxon>
        <taxon>Saurischia</taxon>
        <taxon>Theropoda</taxon>
        <taxon>Coelurosauria</taxon>
        <taxon>Aves</taxon>
        <taxon>Neognathae</taxon>
        <taxon>Neoaves</taxon>
        <taxon>Telluraves</taxon>
        <taxon>Australaves</taxon>
        <taxon>Falconiformes</taxon>
        <taxon>Falconidae</taxon>
        <taxon>Falco</taxon>
    </lineage>
</organism>
<evidence type="ECO:0000313" key="2">
    <source>
        <dbReference type="Ensembl" id="ENSFTIP00000007838.1"/>
    </source>
</evidence>
<dbReference type="OrthoDB" id="10375096at2759"/>
<feature type="transmembrane region" description="Helical" evidence="1">
    <location>
        <begin position="20"/>
        <end position="42"/>
    </location>
</feature>
<dbReference type="AlphaFoldDB" id="A0A8C4U8H8"/>
<reference evidence="2" key="2">
    <citation type="submission" date="2025-09" db="UniProtKB">
        <authorList>
            <consortium name="Ensembl"/>
        </authorList>
    </citation>
    <scope>IDENTIFICATION</scope>
</reference>
<name>A0A8C4U8H8_FALTI</name>
<dbReference type="Proteomes" id="UP000694562">
    <property type="component" value="Unplaced"/>
</dbReference>
<keyword evidence="1" id="KW-0472">Membrane</keyword>
<keyword evidence="1" id="KW-1133">Transmembrane helix</keyword>
<protein>
    <submittedName>
        <fullName evidence="2">Uncharacterized protein</fullName>
    </submittedName>
</protein>
<accession>A0A8C4U8H8</accession>
<sequence>MESSLADFVGGGFHPFVEPWFILFLVLFLDSLPVPGSHFPFVELYAQQLLNLEKVLAEKF</sequence>